<dbReference type="GO" id="GO:0005911">
    <property type="term" value="C:cell-cell junction"/>
    <property type="evidence" value="ECO:0007669"/>
    <property type="project" value="TreeGrafter"/>
</dbReference>
<gene>
    <name evidence="11" type="primary">LOC111111974</name>
</gene>
<dbReference type="GO" id="GO:0098609">
    <property type="term" value="P:cell-cell adhesion"/>
    <property type="evidence" value="ECO:0007669"/>
    <property type="project" value="TreeGrafter"/>
</dbReference>
<dbReference type="GeneID" id="111111974"/>
<comment type="subcellular location">
    <subcellularLocation>
        <location evidence="1">Membrane</location>
        <topology evidence="1">Single-pass type I membrane protein</topology>
    </subcellularLocation>
</comment>
<dbReference type="InterPro" id="IPR051275">
    <property type="entry name" value="Cell_adhesion_signaling"/>
</dbReference>
<keyword evidence="10" id="KW-1185">Reference proteome</keyword>
<accession>A0A8B8BNH2</accession>
<feature type="region of interest" description="Disordered" evidence="6">
    <location>
        <begin position="763"/>
        <end position="866"/>
    </location>
</feature>
<dbReference type="InterPro" id="IPR003961">
    <property type="entry name" value="FN3_dom"/>
</dbReference>
<dbReference type="PROSITE" id="PS50835">
    <property type="entry name" value="IG_LIKE"/>
    <property type="match status" value="2"/>
</dbReference>
<dbReference type="InterPro" id="IPR013783">
    <property type="entry name" value="Ig-like_fold"/>
</dbReference>
<dbReference type="AlphaFoldDB" id="A0A8B8BNH2"/>
<dbReference type="GO" id="GO:0005886">
    <property type="term" value="C:plasma membrane"/>
    <property type="evidence" value="ECO:0007669"/>
    <property type="project" value="TreeGrafter"/>
</dbReference>
<feature type="compositionally biased region" description="Basic and acidic residues" evidence="6">
    <location>
        <begin position="777"/>
        <end position="790"/>
    </location>
</feature>
<evidence type="ECO:0000259" key="9">
    <source>
        <dbReference type="PROSITE" id="PS50835"/>
    </source>
</evidence>
<dbReference type="Pfam" id="PF13895">
    <property type="entry name" value="Ig_2"/>
    <property type="match status" value="1"/>
</dbReference>
<evidence type="ECO:0000256" key="8">
    <source>
        <dbReference type="SAM" id="SignalP"/>
    </source>
</evidence>
<proteinExistence type="predicted"/>
<dbReference type="KEGG" id="cvn:111111974"/>
<evidence type="ECO:0000256" key="2">
    <source>
        <dbReference type="ARBA" id="ARBA00023136"/>
    </source>
</evidence>
<dbReference type="PANTHER" id="PTHR11640:SF31">
    <property type="entry name" value="IRREGULAR CHIASM C-ROUGHEST PROTEIN-RELATED"/>
    <property type="match status" value="1"/>
</dbReference>
<evidence type="ECO:0000256" key="7">
    <source>
        <dbReference type="SAM" id="Phobius"/>
    </source>
</evidence>
<dbReference type="InterPro" id="IPR036116">
    <property type="entry name" value="FN3_sf"/>
</dbReference>
<dbReference type="CDD" id="cd00063">
    <property type="entry name" value="FN3"/>
    <property type="match status" value="1"/>
</dbReference>
<dbReference type="InterPro" id="IPR007110">
    <property type="entry name" value="Ig-like_dom"/>
</dbReference>
<feature type="compositionally biased region" description="Basic and acidic residues" evidence="6">
    <location>
        <begin position="819"/>
        <end position="843"/>
    </location>
</feature>
<sequence>MFLPYLPVLRMAMFFFSLGNPQKTTYKYYYVFINNQRDWIKITEPIYTVTNALMYDSISINVRAEQSSVDNKLTYNVSKINKIVGDSVEISWTAPFFPLAGTYIIYHSNEENKSIPIIRVKSNEVTIQNKMYEYLSQPLTSTNITFMIRNITLEDAGYYTGGTVAADASSGGGVVLIVLGNPAKPNVTGTLATSVGNLCKLICSSTSTSAPDYYAKLVKLSYKWFVNGTDLGYPHRDMNFYVTKNHRYNNYSCEAMEKNLVSDRSDPVQINPLYKPDMLSISPEPNLNNRKLTVKEKENIGPYNCSADCNPPCTIMWKYKDTNGSLHDASYNGHELSIQMVNRSISLLRCVAIYDQNFREKRNIELDIQYLDDPVMFVNDDVGELNHAVHIREGEELQLGCHVNGNPDPNITLSKESSDSRILQRETSDWLNHTMKSSQCSDMGTYKCSGISTVFTKRENTFVINVTCDTRLDNSVAMKTVYGSKSGHDVNVTVTVPVIANPPPQESAVKWLGPIANLRFTSMASQRDVPYKHWINSSIPILDQNYFGNYTLKYNMIEIITVAINAEDVPKVPSNFTAYSYASGYINLTWVSGFDGGKQQHFILSVKDLFGWQEVANLSDPGQGRVVHYESGRLKAGQEYWYELKGCNIINCSKELAQIKITVKAQQRLSYLPNKTFVIGASSAISVLIFTIVLVLIILRRKTVLKRQNNQQDGAEITDQPDVVLYAAVDKSASKKNENKVELVTEDVPEKKAENDTMYAVVEKKSTTGATSSSIQKEIEKEDDSKKEKQQGATAAEPTGANASSRNVNQDGLIYIEVDFSKKSENQDKNEKPKIHGEEDRTEYTFVDFSKKAPAVKAKPKKGEGK</sequence>
<dbReference type="Gene3D" id="2.60.40.10">
    <property type="entry name" value="Immunoglobulins"/>
    <property type="match status" value="2"/>
</dbReference>
<feature type="domain" description="Ig-like" evidence="9">
    <location>
        <begin position="374"/>
        <end position="448"/>
    </location>
</feature>
<feature type="chain" id="PRO_5034494229" evidence="8">
    <location>
        <begin position="22"/>
        <end position="866"/>
    </location>
</feature>
<dbReference type="Proteomes" id="UP000694844">
    <property type="component" value="Chromosome 9"/>
</dbReference>
<dbReference type="OrthoDB" id="6163167at2759"/>
<protein>
    <submittedName>
        <fullName evidence="11">Uncharacterized protein LOC111111974 isoform X1</fullName>
    </submittedName>
</protein>
<feature type="transmembrane region" description="Helical" evidence="7">
    <location>
        <begin position="677"/>
        <end position="699"/>
    </location>
</feature>
<keyword evidence="5" id="KW-0393">Immunoglobulin domain</keyword>
<evidence type="ECO:0000256" key="1">
    <source>
        <dbReference type="ARBA" id="ARBA00004479"/>
    </source>
</evidence>
<organism evidence="10 11">
    <name type="scientific">Crassostrea virginica</name>
    <name type="common">Eastern oyster</name>
    <dbReference type="NCBI Taxonomy" id="6565"/>
    <lineage>
        <taxon>Eukaryota</taxon>
        <taxon>Metazoa</taxon>
        <taxon>Spiralia</taxon>
        <taxon>Lophotrochozoa</taxon>
        <taxon>Mollusca</taxon>
        <taxon>Bivalvia</taxon>
        <taxon>Autobranchia</taxon>
        <taxon>Pteriomorphia</taxon>
        <taxon>Ostreida</taxon>
        <taxon>Ostreoidea</taxon>
        <taxon>Ostreidae</taxon>
        <taxon>Crassostrea</taxon>
    </lineage>
</organism>
<dbReference type="GO" id="GO:0050839">
    <property type="term" value="F:cell adhesion molecule binding"/>
    <property type="evidence" value="ECO:0007669"/>
    <property type="project" value="TreeGrafter"/>
</dbReference>
<keyword evidence="8" id="KW-0732">Signal</keyword>
<dbReference type="InterPro" id="IPR036179">
    <property type="entry name" value="Ig-like_dom_sf"/>
</dbReference>
<evidence type="ECO:0000313" key="11">
    <source>
        <dbReference type="RefSeq" id="XP_022304902.1"/>
    </source>
</evidence>
<reference evidence="11" key="1">
    <citation type="submission" date="2025-08" db="UniProtKB">
        <authorList>
            <consortium name="RefSeq"/>
        </authorList>
    </citation>
    <scope>IDENTIFICATION</scope>
    <source>
        <tissue evidence="11">Whole sample</tissue>
    </source>
</reference>
<evidence type="ECO:0000256" key="3">
    <source>
        <dbReference type="ARBA" id="ARBA00023157"/>
    </source>
</evidence>
<evidence type="ECO:0000256" key="4">
    <source>
        <dbReference type="ARBA" id="ARBA00023180"/>
    </source>
</evidence>
<dbReference type="SUPFAM" id="SSF49265">
    <property type="entry name" value="Fibronectin type III"/>
    <property type="match status" value="1"/>
</dbReference>
<keyword evidence="2 7" id="KW-0472">Membrane</keyword>
<keyword evidence="7" id="KW-0812">Transmembrane</keyword>
<evidence type="ECO:0000256" key="6">
    <source>
        <dbReference type="SAM" id="MobiDB-lite"/>
    </source>
</evidence>
<feature type="compositionally biased region" description="Polar residues" evidence="6">
    <location>
        <begin position="801"/>
        <end position="810"/>
    </location>
</feature>
<evidence type="ECO:0000313" key="10">
    <source>
        <dbReference type="Proteomes" id="UP000694844"/>
    </source>
</evidence>
<feature type="signal peptide" evidence="8">
    <location>
        <begin position="1"/>
        <end position="21"/>
    </location>
</feature>
<keyword evidence="3" id="KW-1015">Disulfide bond</keyword>
<feature type="domain" description="Ig-like" evidence="9">
    <location>
        <begin position="185"/>
        <end position="307"/>
    </location>
</feature>
<evidence type="ECO:0000256" key="5">
    <source>
        <dbReference type="ARBA" id="ARBA00023319"/>
    </source>
</evidence>
<keyword evidence="7" id="KW-1133">Transmembrane helix</keyword>
<keyword evidence="4" id="KW-0325">Glycoprotein</keyword>
<name>A0A8B8BNH2_CRAVI</name>
<dbReference type="RefSeq" id="XP_022304902.1">
    <property type="nucleotide sequence ID" value="XM_022449194.1"/>
</dbReference>
<dbReference type="SUPFAM" id="SSF48726">
    <property type="entry name" value="Immunoglobulin"/>
    <property type="match status" value="1"/>
</dbReference>
<dbReference type="PANTHER" id="PTHR11640">
    <property type="entry name" value="NEPHRIN"/>
    <property type="match status" value="1"/>
</dbReference>